<sequence length="544" mass="59802">MFSHLSSAAGLSPLTFLDGCVLLSTWSGALSALDVKERKLTGADYDFFFSSSLFTIKQGDGPEHLTTHILISGKAAMDLLLPYAIGDFSVLIEGDAFTLLLYDENEALQMALNWTSAEERINRVDSDFPPALIAVSCGVVSVEDDCIVSLWNQTIFSSVTQKTERFSSLHCISAKGILFGVEEEEAVHVRYLPYGLSEPHDIGGDGVNCVGALMDISRNQIIVTEEVSGQHRLRFYDSTSCCLKSISDKLFGSITPIHTGDDVLYYASGSIEGIQLLKQDFSLLACFLPGLAAHRRRYTEYADVKVTSIESSQKAVLNVVFLHGGPESCEWDTPRHYPLLKSLENHSVNFHIVNYPGSAGFGRKFRSIADQQVCEFTSTAVVNWIKAHLPSQPTVLMGWSFGGTLALEILGLCEKKDINTVGVAIINPLLDLPFHLNRVAENKGDLSFFRRKFSRKDCDAVSVGRYKNLIKNSNARILLIAGRNDEVLSSDSAQDLINRLGSSENVSFVLDDGAHGGAESFDAREDRLIAFVKQFLPLALNNHQ</sequence>
<dbReference type="GO" id="GO:0016787">
    <property type="term" value="F:hydrolase activity"/>
    <property type="evidence" value="ECO:0007669"/>
    <property type="project" value="UniProtKB-KW"/>
</dbReference>
<organism evidence="2 3">
    <name type="scientific">Candidatus Pantoea soli</name>
    <dbReference type="NCBI Taxonomy" id="3098669"/>
    <lineage>
        <taxon>Bacteria</taxon>
        <taxon>Pseudomonadati</taxon>
        <taxon>Pseudomonadota</taxon>
        <taxon>Gammaproteobacteria</taxon>
        <taxon>Enterobacterales</taxon>
        <taxon>Erwiniaceae</taxon>
        <taxon>Pantoea</taxon>
    </lineage>
</organism>
<geneLocation type="plasmid" evidence="2 3">
    <name>unnamed2</name>
</geneLocation>
<proteinExistence type="predicted"/>
<dbReference type="SUPFAM" id="SSF53474">
    <property type="entry name" value="alpha/beta-Hydrolases"/>
    <property type="match status" value="1"/>
</dbReference>
<keyword evidence="2" id="KW-0614">Plasmid</keyword>
<feature type="domain" description="AB hydrolase-1" evidence="1">
    <location>
        <begin position="319"/>
        <end position="442"/>
    </location>
</feature>
<gene>
    <name evidence="2" type="ORF">D8B20_20165</name>
</gene>
<name>A0A518XJ77_9GAMM</name>
<keyword evidence="2" id="KW-0378">Hydrolase</keyword>
<dbReference type="EMBL" id="CP032704">
    <property type="protein sequence ID" value="QDY44251.1"/>
    <property type="molecule type" value="Genomic_DNA"/>
</dbReference>
<evidence type="ECO:0000259" key="1">
    <source>
        <dbReference type="Pfam" id="PF12697"/>
    </source>
</evidence>
<dbReference type="RefSeq" id="WP_145891689.1">
    <property type="nucleotide sequence ID" value="NZ_CP032704.1"/>
</dbReference>
<accession>A0A518XJ77</accession>
<keyword evidence="3" id="KW-1185">Reference proteome</keyword>
<dbReference type="InterPro" id="IPR000073">
    <property type="entry name" value="AB_hydrolase_1"/>
</dbReference>
<dbReference type="AlphaFoldDB" id="A0A518XJ77"/>
<dbReference type="KEGG" id="pdis:D8B20_20165"/>
<dbReference type="Gene3D" id="3.40.50.1820">
    <property type="entry name" value="alpha/beta hydrolase"/>
    <property type="match status" value="1"/>
</dbReference>
<dbReference type="Pfam" id="PF12697">
    <property type="entry name" value="Abhydrolase_6"/>
    <property type="match status" value="1"/>
</dbReference>
<evidence type="ECO:0000313" key="3">
    <source>
        <dbReference type="Proteomes" id="UP000319411"/>
    </source>
</evidence>
<dbReference type="OrthoDB" id="4269629at2"/>
<reference evidence="2 3" key="1">
    <citation type="submission" date="2018-10" db="EMBL/GenBank/DDBJ databases">
        <title>Genome Sequencing of Pantoea dispersa DSM 32899.</title>
        <authorList>
            <person name="Nawrath M."/>
            <person name="Ottenheim C."/>
            <person name="Wilm A."/>
            <person name="Zimmermann W."/>
            <person name="Wu J.C."/>
        </authorList>
    </citation>
    <scope>NUCLEOTIDE SEQUENCE [LARGE SCALE GENOMIC DNA]</scope>
    <source>
        <strain evidence="2 3">DSM 32899</strain>
        <plasmid evidence="2 3">unnamed2</plasmid>
    </source>
</reference>
<evidence type="ECO:0000313" key="2">
    <source>
        <dbReference type="EMBL" id="QDY44251.1"/>
    </source>
</evidence>
<protein>
    <submittedName>
        <fullName evidence="2">Alpha/beta hydrolase</fullName>
    </submittedName>
</protein>
<dbReference type="Proteomes" id="UP000319411">
    <property type="component" value="Plasmid unnamed2"/>
</dbReference>
<dbReference type="InterPro" id="IPR029058">
    <property type="entry name" value="AB_hydrolase_fold"/>
</dbReference>